<feature type="domain" description="ABC transporter" evidence="5">
    <location>
        <begin position="5"/>
        <end position="249"/>
    </location>
</feature>
<dbReference type="Gene3D" id="3.40.50.300">
    <property type="entry name" value="P-loop containing nucleotide triphosphate hydrolases"/>
    <property type="match status" value="1"/>
</dbReference>
<reference evidence="6" key="2">
    <citation type="journal article" date="2021" name="PeerJ">
        <title>Extensive microbial diversity within the chicken gut microbiome revealed by metagenomics and culture.</title>
        <authorList>
            <person name="Gilroy R."/>
            <person name="Ravi A."/>
            <person name="Getino M."/>
            <person name="Pursley I."/>
            <person name="Horton D.L."/>
            <person name="Alikhan N.F."/>
            <person name="Baker D."/>
            <person name="Gharbi K."/>
            <person name="Hall N."/>
            <person name="Watson M."/>
            <person name="Adriaenssens E.M."/>
            <person name="Foster-Nyarko E."/>
            <person name="Jarju S."/>
            <person name="Secka A."/>
            <person name="Antonio M."/>
            <person name="Oren A."/>
            <person name="Chaudhuri R.R."/>
            <person name="La Ragione R."/>
            <person name="Hildebrand F."/>
            <person name="Pallen M.J."/>
        </authorList>
    </citation>
    <scope>NUCLEOTIDE SEQUENCE</scope>
    <source>
        <strain evidence="6">CHK178-757</strain>
    </source>
</reference>
<dbReference type="EMBL" id="DVIT01000051">
    <property type="protein sequence ID" value="HIS48282.1"/>
    <property type="molecule type" value="Genomic_DNA"/>
</dbReference>
<dbReference type="InterPro" id="IPR027417">
    <property type="entry name" value="P-loop_NTPase"/>
</dbReference>
<evidence type="ECO:0000256" key="4">
    <source>
        <dbReference type="ARBA" id="ARBA00022840"/>
    </source>
</evidence>
<dbReference type="InterPro" id="IPR003439">
    <property type="entry name" value="ABC_transporter-like_ATP-bd"/>
</dbReference>
<sequence>MEPIVEVKNLCVNYTRREKESFAAVDQVSFCLYPGEVLGIVGESGCGKSTVARALTRLIPAAQGGIFLDGRDITHVRGRKLKDVYKKMQMVFQFPAQSFDPGKTLGDSIAEPLKNMGAGQIGNLQFQVRQLLLLCGLTEDFAERYPHEVSGGQCQRAAIARALAPGPQILICDEATSALDVTIQRQIMGLLQSLKETQGLSLIFICHNLALVQEFCDRVLVMHQGKIIEEGTPDQVIFSPKTDDARRLAESAILAPAATYML</sequence>
<dbReference type="InterPro" id="IPR050319">
    <property type="entry name" value="ABC_transp_ATP-bind"/>
</dbReference>
<accession>A0A9D1JRH7</accession>
<comment type="similarity">
    <text evidence="1">Belongs to the ABC transporter superfamily.</text>
</comment>
<keyword evidence="3" id="KW-0547">Nucleotide-binding</keyword>
<reference evidence="6" key="1">
    <citation type="submission" date="2020-10" db="EMBL/GenBank/DDBJ databases">
        <authorList>
            <person name="Gilroy R."/>
        </authorList>
    </citation>
    <scope>NUCLEOTIDE SEQUENCE</scope>
    <source>
        <strain evidence="6">CHK178-757</strain>
    </source>
</reference>
<dbReference type="PROSITE" id="PS50893">
    <property type="entry name" value="ABC_TRANSPORTER_2"/>
    <property type="match status" value="1"/>
</dbReference>
<proteinExistence type="inferred from homology"/>
<evidence type="ECO:0000313" key="7">
    <source>
        <dbReference type="Proteomes" id="UP000823927"/>
    </source>
</evidence>
<dbReference type="AlphaFoldDB" id="A0A9D1JRH7"/>
<gene>
    <name evidence="6" type="ORF">IAB46_12145</name>
</gene>
<dbReference type="InterPro" id="IPR003593">
    <property type="entry name" value="AAA+_ATPase"/>
</dbReference>
<evidence type="ECO:0000256" key="3">
    <source>
        <dbReference type="ARBA" id="ARBA00022741"/>
    </source>
</evidence>
<organism evidence="6 7">
    <name type="scientific">Candidatus Scybalocola faecigallinarum</name>
    <dbReference type="NCBI Taxonomy" id="2840941"/>
    <lineage>
        <taxon>Bacteria</taxon>
        <taxon>Bacillati</taxon>
        <taxon>Bacillota</taxon>
        <taxon>Clostridia</taxon>
        <taxon>Lachnospirales</taxon>
        <taxon>Lachnospiraceae</taxon>
        <taxon>Lachnospiraceae incertae sedis</taxon>
        <taxon>Candidatus Scybalocola (ex Gilroy et al. 2021)</taxon>
    </lineage>
</organism>
<evidence type="ECO:0000256" key="1">
    <source>
        <dbReference type="ARBA" id="ARBA00005417"/>
    </source>
</evidence>
<dbReference type="PANTHER" id="PTHR43776:SF7">
    <property type="entry name" value="D,D-DIPEPTIDE TRANSPORT ATP-BINDING PROTEIN DDPF-RELATED"/>
    <property type="match status" value="1"/>
</dbReference>
<dbReference type="PANTHER" id="PTHR43776">
    <property type="entry name" value="TRANSPORT ATP-BINDING PROTEIN"/>
    <property type="match status" value="1"/>
</dbReference>
<dbReference type="Proteomes" id="UP000823927">
    <property type="component" value="Unassembled WGS sequence"/>
</dbReference>
<evidence type="ECO:0000256" key="2">
    <source>
        <dbReference type="ARBA" id="ARBA00022448"/>
    </source>
</evidence>
<keyword evidence="2" id="KW-0813">Transport</keyword>
<comment type="caution">
    <text evidence="6">The sequence shown here is derived from an EMBL/GenBank/DDBJ whole genome shotgun (WGS) entry which is preliminary data.</text>
</comment>
<dbReference type="SMART" id="SM00382">
    <property type="entry name" value="AAA"/>
    <property type="match status" value="1"/>
</dbReference>
<evidence type="ECO:0000313" key="6">
    <source>
        <dbReference type="EMBL" id="HIS48282.1"/>
    </source>
</evidence>
<dbReference type="GO" id="GO:0055085">
    <property type="term" value="P:transmembrane transport"/>
    <property type="evidence" value="ECO:0007669"/>
    <property type="project" value="UniProtKB-ARBA"/>
</dbReference>
<dbReference type="PROSITE" id="PS00211">
    <property type="entry name" value="ABC_TRANSPORTER_1"/>
    <property type="match status" value="1"/>
</dbReference>
<name>A0A9D1JRH7_9FIRM</name>
<keyword evidence="4 6" id="KW-0067">ATP-binding</keyword>
<dbReference type="Pfam" id="PF00005">
    <property type="entry name" value="ABC_tran"/>
    <property type="match status" value="1"/>
</dbReference>
<evidence type="ECO:0000259" key="5">
    <source>
        <dbReference type="PROSITE" id="PS50893"/>
    </source>
</evidence>
<dbReference type="GO" id="GO:0016887">
    <property type="term" value="F:ATP hydrolysis activity"/>
    <property type="evidence" value="ECO:0007669"/>
    <property type="project" value="InterPro"/>
</dbReference>
<dbReference type="GO" id="GO:0005524">
    <property type="term" value="F:ATP binding"/>
    <property type="evidence" value="ECO:0007669"/>
    <property type="project" value="UniProtKB-KW"/>
</dbReference>
<dbReference type="SUPFAM" id="SSF52540">
    <property type="entry name" value="P-loop containing nucleoside triphosphate hydrolases"/>
    <property type="match status" value="1"/>
</dbReference>
<dbReference type="CDD" id="cd03257">
    <property type="entry name" value="ABC_NikE_OppD_transporters"/>
    <property type="match status" value="1"/>
</dbReference>
<dbReference type="InterPro" id="IPR017871">
    <property type="entry name" value="ABC_transporter-like_CS"/>
</dbReference>
<protein>
    <submittedName>
        <fullName evidence="6">ABC transporter ATP-binding protein</fullName>
    </submittedName>
</protein>